<evidence type="ECO:0008006" key="3">
    <source>
        <dbReference type="Google" id="ProtNLM"/>
    </source>
</evidence>
<dbReference type="EMBL" id="CP036291">
    <property type="protein sequence ID" value="QDU87867.1"/>
    <property type="molecule type" value="Genomic_DNA"/>
</dbReference>
<accession>A0A518D8S0</accession>
<dbReference type="RefSeq" id="WP_145282158.1">
    <property type="nucleotide sequence ID" value="NZ_CP036291.1"/>
</dbReference>
<protein>
    <recommendedName>
        <fullName evidence="3">Response regulatory domain-containing protein</fullName>
    </recommendedName>
</protein>
<dbReference type="Proteomes" id="UP000317429">
    <property type="component" value="Chromosome"/>
</dbReference>
<dbReference type="AlphaFoldDB" id="A0A518D8S0"/>
<organism evidence="1 2">
    <name type="scientific">Pirellulimonas nuda</name>
    <dbReference type="NCBI Taxonomy" id="2528009"/>
    <lineage>
        <taxon>Bacteria</taxon>
        <taxon>Pseudomonadati</taxon>
        <taxon>Planctomycetota</taxon>
        <taxon>Planctomycetia</taxon>
        <taxon>Pirellulales</taxon>
        <taxon>Lacipirellulaceae</taxon>
        <taxon>Pirellulimonas</taxon>
    </lineage>
</organism>
<gene>
    <name evidence="1" type="ORF">Pla175_12340</name>
</gene>
<keyword evidence="2" id="KW-1185">Reference proteome</keyword>
<evidence type="ECO:0000313" key="1">
    <source>
        <dbReference type="EMBL" id="QDU87867.1"/>
    </source>
</evidence>
<sequence length="163" mass="17900">MSPFDLIPVSLWVVESGERWASALRLALAQHAPRDWSPRVRSEPRLPAPERLRSLETPTVCLVEVIGEDRDPDAARMLEMLRWTSRAGQAPGCLVVAMLETRDGPTEAAFREAGAVDVVGSPREASGLLRALAPEVAAAWAEARSRLSIEASVMRRLPWQPAQ</sequence>
<name>A0A518D8S0_9BACT</name>
<evidence type="ECO:0000313" key="2">
    <source>
        <dbReference type="Proteomes" id="UP000317429"/>
    </source>
</evidence>
<proteinExistence type="predicted"/>
<reference evidence="1 2" key="1">
    <citation type="submission" date="2019-02" db="EMBL/GenBank/DDBJ databases">
        <title>Deep-cultivation of Planctomycetes and their phenomic and genomic characterization uncovers novel biology.</title>
        <authorList>
            <person name="Wiegand S."/>
            <person name="Jogler M."/>
            <person name="Boedeker C."/>
            <person name="Pinto D."/>
            <person name="Vollmers J."/>
            <person name="Rivas-Marin E."/>
            <person name="Kohn T."/>
            <person name="Peeters S.H."/>
            <person name="Heuer A."/>
            <person name="Rast P."/>
            <person name="Oberbeckmann S."/>
            <person name="Bunk B."/>
            <person name="Jeske O."/>
            <person name="Meyerdierks A."/>
            <person name="Storesund J.E."/>
            <person name="Kallscheuer N."/>
            <person name="Luecker S."/>
            <person name="Lage O.M."/>
            <person name="Pohl T."/>
            <person name="Merkel B.J."/>
            <person name="Hornburger P."/>
            <person name="Mueller R.-W."/>
            <person name="Bruemmer F."/>
            <person name="Labrenz M."/>
            <person name="Spormann A.M."/>
            <person name="Op den Camp H."/>
            <person name="Overmann J."/>
            <person name="Amann R."/>
            <person name="Jetten M.S.M."/>
            <person name="Mascher T."/>
            <person name="Medema M.H."/>
            <person name="Devos D.P."/>
            <person name="Kaster A.-K."/>
            <person name="Ovreas L."/>
            <person name="Rohde M."/>
            <person name="Galperin M.Y."/>
            <person name="Jogler C."/>
        </authorList>
    </citation>
    <scope>NUCLEOTIDE SEQUENCE [LARGE SCALE GENOMIC DNA]</scope>
    <source>
        <strain evidence="1 2">Pla175</strain>
    </source>
</reference>
<dbReference type="KEGG" id="pnd:Pla175_12340"/>